<feature type="region of interest" description="Disordered" evidence="2">
    <location>
        <begin position="19"/>
        <end position="51"/>
    </location>
</feature>
<dbReference type="Pfam" id="PF02481">
    <property type="entry name" value="DNA_processg_A"/>
    <property type="match status" value="1"/>
</dbReference>
<dbReference type="PANTHER" id="PTHR43022">
    <property type="entry name" value="PROTEIN SMF"/>
    <property type="match status" value="1"/>
</dbReference>
<evidence type="ECO:0000313" key="5">
    <source>
        <dbReference type="EMBL" id="AEI78944.1"/>
    </source>
</evidence>
<dbReference type="Gene3D" id="3.40.50.450">
    <property type="match status" value="2"/>
</dbReference>
<reference evidence="5 6" key="1">
    <citation type="journal article" date="2011" name="J. Bacteriol.">
        <title>Complete genome sequence of the type strain Cupriavidus necator N-1.</title>
        <authorList>
            <person name="Poehlein A."/>
            <person name="Kusian B."/>
            <person name="Friedrich B."/>
            <person name="Daniel R."/>
            <person name="Bowien B."/>
        </authorList>
    </citation>
    <scope>NUCLEOTIDE SEQUENCE [LARGE SCALE GENOMIC DNA]</scope>
    <source>
        <strain evidence="6">ATCC 43291 / DSM 13513 / CCUG 52238 / LMG 8453 / N-1</strain>
    </source>
</reference>
<dbReference type="KEGG" id="cnc:CNE_1c36530"/>
<organism evidence="5 6">
    <name type="scientific">Cupriavidus necator (strain ATCC 43291 / DSM 13513 / CCUG 52238 / LMG 8453 / N-1)</name>
    <name type="common">Ralstonia eutropha</name>
    <dbReference type="NCBI Taxonomy" id="1042878"/>
    <lineage>
        <taxon>Bacteria</taxon>
        <taxon>Pseudomonadati</taxon>
        <taxon>Pseudomonadota</taxon>
        <taxon>Betaproteobacteria</taxon>
        <taxon>Burkholderiales</taxon>
        <taxon>Burkholderiaceae</taxon>
        <taxon>Cupriavidus</taxon>
    </lineage>
</organism>
<feature type="domain" description="DprA winged helix" evidence="4">
    <location>
        <begin position="238"/>
        <end position="286"/>
    </location>
</feature>
<feature type="compositionally biased region" description="Basic residues" evidence="2">
    <location>
        <begin position="25"/>
        <end position="45"/>
    </location>
</feature>
<sequence>MATSQAAPAAAASLCHAGAAGTGRTHPRLARHARQPCGHDRRRHLPCPPVRPARPAAAAIYQRRSRAAGASFGGHRRRARRHRAGQARCAGLRAGAVRVEAGGGFGAGAGRVDAAAHAGGLQGCGGTVAVTGTGAGRVYPAENLALAYQVAPRGALGLADHRTACGELAREVFAVPGSIHAPLSAGCHLLIRQGAKLVERVEDVLKEINLLPAPACPAARRVSASVPEQPDLSDFAGYADPLLAALGYDPVTLDALCERSGQPPEAAAARLLELELAGHAERLPGNLFRRLG</sequence>
<feature type="region of interest" description="Disordered" evidence="2">
    <location>
        <begin position="67"/>
        <end position="86"/>
    </location>
</feature>
<dbReference type="InterPro" id="IPR057666">
    <property type="entry name" value="DrpA_SLOG"/>
</dbReference>
<dbReference type="InterPro" id="IPR003488">
    <property type="entry name" value="DprA"/>
</dbReference>
<feature type="domain" description="Smf/DprA SLOG" evidence="3">
    <location>
        <begin position="165"/>
        <end position="208"/>
    </location>
</feature>
<evidence type="ECO:0000256" key="1">
    <source>
        <dbReference type="ARBA" id="ARBA00006525"/>
    </source>
</evidence>
<proteinExistence type="inferred from homology"/>
<evidence type="ECO:0000259" key="3">
    <source>
        <dbReference type="Pfam" id="PF02481"/>
    </source>
</evidence>
<feature type="compositionally biased region" description="Basic residues" evidence="2">
    <location>
        <begin position="74"/>
        <end position="85"/>
    </location>
</feature>
<evidence type="ECO:0000259" key="4">
    <source>
        <dbReference type="Pfam" id="PF17782"/>
    </source>
</evidence>
<dbReference type="EMBL" id="CP002877">
    <property type="protein sequence ID" value="AEI78944.1"/>
    <property type="molecule type" value="Genomic_DNA"/>
</dbReference>
<protein>
    <submittedName>
        <fullName evidence="5">Smf protein</fullName>
    </submittedName>
</protein>
<dbReference type="GO" id="GO:0009294">
    <property type="term" value="P:DNA-mediated transformation"/>
    <property type="evidence" value="ECO:0007669"/>
    <property type="project" value="InterPro"/>
</dbReference>
<dbReference type="InterPro" id="IPR036388">
    <property type="entry name" value="WH-like_DNA-bd_sf"/>
</dbReference>
<dbReference type="AlphaFoldDB" id="G0F0Q8"/>
<comment type="similarity">
    <text evidence="1">Belongs to the DprA/Smf family.</text>
</comment>
<evidence type="ECO:0000313" key="6">
    <source>
        <dbReference type="Proteomes" id="UP000006798"/>
    </source>
</evidence>
<gene>
    <name evidence="5" type="ordered locus">CNE_1c36530</name>
</gene>
<dbReference type="InterPro" id="IPR041614">
    <property type="entry name" value="DprA_WH"/>
</dbReference>
<dbReference type="Pfam" id="PF17782">
    <property type="entry name" value="WHD_DprA"/>
    <property type="match status" value="1"/>
</dbReference>
<dbReference type="HOGENOM" id="CLU_952234_0_0_4"/>
<dbReference type="Proteomes" id="UP000006798">
    <property type="component" value="Chromosome 1"/>
</dbReference>
<accession>G0F0Q8</accession>
<dbReference type="PANTHER" id="PTHR43022:SF1">
    <property type="entry name" value="PROTEIN SMF"/>
    <property type="match status" value="1"/>
</dbReference>
<dbReference type="Gene3D" id="1.10.10.10">
    <property type="entry name" value="Winged helix-like DNA-binding domain superfamily/Winged helix DNA-binding domain"/>
    <property type="match status" value="1"/>
</dbReference>
<name>G0F0Q8_CUPNN</name>
<evidence type="ECO:0000256" key="2">
    <source>
        <dbReference type="SAM" id="MobiDB-lite"/>
    </source>
</evidence>